<reference evidence="1 2" key="1">
    <citation type="submission" date="2014-04" db="EMBL/GenBank/DDBJ databases">
        <authorList>
            <consortium name="DOE Joint Genome Institute"/>
            <person name="Kuo A."/>
            <person name="Kohler A."/>
            <person name="Jargeat P."/>
            <person name="Nagy L.G."/>
            <person name="Floudas D."/>
            <person name="Copeland A."/>
            <person name="Barry K.W."/>
            <person name="Cichocki N."/>
            <person name="Veneault-Fourrey C."/>
            <person name="LaButti K."/>
            <person name="Lindquist E.A."/>
            <person name="Lipzen A."/>
            <person name="Lundell T."/>
            <person name="Morin E."/>
            <person name="Murat C."/>
            <person name="Sun H."/>
            <person name="Tunlid A."/>
            <person name="Henrissat B."/>
            <person name="Grigoriev I.V."/>
            <person name="Hibbett D.S."/>
            <person name="Martin F."/>
            <person name="Nordberg H.P."/>
            <person name="Cantor M.N."/>
            <person name="Hua S.X."/>
        </authorList>
    </citation>
    <scope>NUCLEOTIDE SEQUENCE [LARGE SCALE GENOMIC DNA]</scope>
    <source>
        <strain evidence="1 2">Ve08.2h10</strain>
    </source>
</reference>
<reference evidence="2" key="2">
    <citation type="submission" date="2015-01" db="EMBL/GenBank/DDBJ databases">
        <title>Evolutionary Origins and Diversification of the Mycorrhizal Mutualists.</title>
        <authorList>
            <consortium name="DOE Joint Genome Institute"/>
            <consortium name="Mycorrhizal Genomics Consortium"/>
            <person name="Kohler A."/>
            <person name="Kuo A."/>
            <person name="Nagy L.G."/>
            <person name="Floudas D."/>
            <person name="Copeland A."/>
            <person name="Barry K.W."/>
            <person name="Cichocki N."/>
            <person name="Veneault-Fourrey C."/>
            <person name="LaButti K."/>
            <person name="Lindquist E.A."/>
            <person name="Lipzen A."/>
            <person name="Lundell T."/>
            <person name="Morin E."/>
            <person name="Murat C."/>
            <person name="Riley R."/>
            <person name="Ohm R."/>
            <person name="Sun H."/>
            <person name="Tunlid A."/>
            <person name="Henrissat B."/>
            <person name="Grigoriev I.V."/>
            <person name="Hibbett D.S."/>
            <person name="Martin F."/>
        </authorList>
    </citation>
    <scope>NUCLEOTIDE SEQUENCE [LARGE SCALE GENOMIC DNA]</scope>
    <source>
        <strain evidence="2">Ve08.2h10</strain>
    </source>
</reference>
<keyword evidence="2" id="KW-1185">Reference proteome</keyword>
<organism evidence="1 2">
    <name type="scientific">Paxillus rubicundulus Ve08.2h10</name>
    <dbReference type="NCBI Taxonomy" id="930991"/>
    <lineage>
        <taxon>Eukaryota</taxon>
        <taxon>Fungi</taxon>
        <taxon>Dikarya</taxon>
        <taxon>Basidiomycota</taxon>
        <taxon>Agaricomycotina</taxon>
        <taxon>Agaricomycetes</taxon>
        <taxon>Agaricomycetidae</taxon>
        <taxon>Boletales</taxon>
        <taxon>Paxilineae</taxon>
        <taxon>Paxillaceae</taxon>
        <taxon>Paxillus</taxon>
    </lineage>
</organism>
<sequence length="88" mass="9676">MASLHCINILATMSMEHSLKEAASCDILTDLDIPQFSLISDSDAGPDDTLLRGDKTYISKLTLVLTKSFCMPHNHICIYGSRLDGTFL</sequence>
<dbReference type="InParanoid" id="A0A0D0DAH0"/>
<dbReference type="EMBL" id="KN825128">
    <property type="protein sequence ID" value="KIK94127.1"/>
    <property type="molecule type" value="Genomic_DNA"/>
</dbReference>
<dbReference type="Proteomes" id="UP000054538">
    <property type="component" value="Unassembled WGS sequence"/>
</dbReference>
<evidence type="ECO:0000313" key="1">
    <source>
        <dbReference type="EMBL" id="KIK94127.1"/>
    </source>
</evidence>
<name>A0A0D0DAH0_9AGAM</name>
<protein>
    <submittedName>
        <fullName evidence="1">Uncharacterized protein</fullName>
    </submittedName>
</protein>
<accession>A0A0D0DAH0</accession>
<evidence type="ECO:0000313" key="2">
    <source>
        <dbReference type="Proteomes" id="UP000054538"/>
    </source>
</evidence>
<dbReference type="AlphaFoldDB" id="A0A0D0DAH0"/>
<dbReference type="HOGENOM" id="CLU_2469770_0_0_1"/>
<gene>
    <name evidence="1" type="ORF">PAXRUDRAFT_471165</name>
</gene>
<proteinExistence type="predicted"/>